<evidence type="ECO:0000313" key="3">
    <source>
        <dbReference type="Proteomes" id="UP000266234"/>
    </source>
</evidence>
<dbReference type="STRING" id="694270.A0A395T772"/>
<dbReference type="Proteomes" id="UP000266234">
    <property type="component" value="Unassembled WGS sequence"/>
</dbReference>
<proteinExistence type="predicted"/>
<protein>
    <submittedName>
        <fullName evidence="2">Uncharacterized protein</fullName>
    </submittedName>
</protein>
<accession>A0A395T772</accession>
<dbReference type="AlphaFoldDB" id="A0A395T772"/>
<evidence type="ECO:0000313" key="2">
    <source>
        <dbReference type="EMBL" id="RGP80269.1"/>
    </source>
</evidence>
<dbReference type="EMBL" id="PXOG01000033">
    <property type="protein sequence ID" value="RGP80269.1"/>
    <property type="molecule type" value="Genomic_DNA"/>
</dbReference>
<evidence type="ECO:0000256" key="1">
    <source>
        <dbReference type="SAM" id="MobiDB-lite"/>
    </source>
</evidence>
<gene>
    <name evidence="2" type="ORF">FLONG3_1570</name>
</gene>
<sequence>MASLLRSLRPLNHYAILRATVGQPRFASSLSARVKSPRSDTHPLNVQTRRASGVATSEPIEAHSVDNKIENVGEPLSVKQSRYSECYPDWFKEAHDRISVFENRILTARKKGDENTKRLLELCNIMKPIFAKLADVVFYGTNGFIRVDNLDDKYTLRFGDLNSQAETFSGRTSPQAVQNIAETSRLHWLRRMAVRSKDKNWLQMMSRSNDTPLLTVHQSTVTHKTDSPDPTKSTVQYYARHKIADPPSQDKPSVRLICSVMRLSTNQEVARIEETCQFMDPKSGYTEPISAADFEPLYQGLKRQWDVQVQTSGETAVAVQRLIFRAFDQIETFTAAIEANSDAKHETKDEPTSMTSDELQKTVDKQKTADLQPMLNNLDDRFNIDFQRGILREISRWKWKGAHSEARKSGDGLITPFTGLLVNSEE</sequence>
<reference evidence="2 3" key="1">
    <citation type="journal article" date="2018" name="PLoS Pathog.">
        <title>Evolution of structural diversity of trichothecenes, a family of toxins produced by plant pathogenic and entomopathogenic fungi.</title>
        <authorList>
            <person name="Proctor R.H."/>
            <person name="McCormick S.P."/>
            <person name="Kim H.S."/>
            <person name="Cardoza R.E."/>
            <person name="Stanley A.M."/>
            <person name="Lindo L."/>
            <person name="Kelly A."/>
            <person name="Brown D.W."/>
            <person name="Lee T."/>
            <person name="Vaughan M.M."/>
            <person name="Alexander N.J."/>
            <person name="Busman M."/>
            <person name="Gutierrez S."/>
        </authorList>
    </citation>
    <scope>NUCLEOTIDE SEQUENCE [LARGE SCALE GENOMIC DNA]</scope>
    <source>
        <strain evidence="2 3">NRRL 20695</strain>
    </source>
</reference>
<organism evidence="2 3">
    <name type="scientific">Fusarium longipes</name>
    <dbReference type="NCBI Taxonomy" id="694270"/>
    <lineage>
        <taxon>Eukaryota</taxon>
        <taxon>Fungi</taxon>
        <taxon>Dikarya</taxon>
        <taxon>Ascomycota</taxon>
        <taxon>Pezizomycotina</taxon>
        <taxon>Sordariomycetes</taxon>
        <taxon>Hypocreomycetidae</taxon>
        <taxon>Hypocreales</taxon>
        <taxon>Nectriaceae</taxon>
        <taxon>Fusarium</taxon>
    </lineage>
</organism>
<feature type="region of interest" description="Disordered" evidence="1">
    <location>
        <begin position="31"/>
        <end position="56"/>
    </location>
</feature>
<name>A0A395T772_9HYPO</name>
<keyword evidence="3" id="KW-1185">Reference proteome</keyword>
<comment type="caution">
    <text evidence="2">The sequence shown here is derived from an EMBL/GenBank/DDBJ whole genome shotgun (WGS) entry which is preliminary data.</text>
</comment>